<reference evidence="1" key="1">
    <citation type="submission" date="2013-12" db="EMBL/GenBank/DDBJ databases">
        <title>The Genome Sequence of Aphanomyces astaci APO3.</title>
        <authorList>
            <consortium name="The Broad Institute Genomics Platform"/>
            <person name="Russ C."/>
            <person name="Tyler B."/>
            <person name="van West P."/>
            <person name="Dieguez-Uribeondo J."/>
            <person name="Young S.K."/>
            <person name="Zeng Q."/>
            <person name="Gargeya S."/>
            <person name="Fitzgerald M."/>
            <person name="Abouelleil A."/>
            <person name="Alvarado L."/>
            <person name="Chapman S.B."/>
            <person name="Gainer-Dewar J."/>
            <person name="Goldberg J."/>
            <person name="Griggs A."/>
            <person name="Gujja S."/>
            <person name="Hansen M."/>
            <person name="Howarth C."/>
            <person name="Imamovic A."/>
            <person name="Ireland A."/>
            <person name="Larimer J."/>
            <person name="McCowan C."/>
            <person name="Murphy C."/>
            <person name="Pearson M."/>
            <person name="Poon T.W."/>
            <person name="Priest M."/>
            <person name="Roberts A."/>
            <person name="Saif S."/>
            <person name="Shea T."/>
            <person name="Sykes S."/>
            <person name="Wortman J."/>
            <person name="Nusbaum C."/>
            <person name="Birren B."/>
        </authorList>
    </citation>
    <scope>NUCLEOTIDE SEQUENCE [LARGE SCALE GENOMIC DNA]</scope>
    <source>
        <strain evidence="1">APO3</strain>
    </source>
</reference>
<name>W4FQC7_APHAT</name>
<evidence type="ECO:0000313" key="1">
    <source>
        <dbReference type="EMBL" id="ETV69146.1"/>
    </source>
</evidence>
<sequence>MNTVVRGGGRCLQSRGVADVLAGVDWAFVLAFHVAMCTNGARNWTLVLASPAALCSDGTTLRRVSCRTRSRRLHSLDDGGEARQETLGVFRASVGSSRRSARTQKYYPG</sequence>
<protein>
    <submittedName>
        <fullName evidence="1">Uncharacterized protein</fullName>
    </submittedName>
</protein>
<dbReference type="EMBL" id="KI913179">
    <property type="protein sequence ID" value="ETV69146.1"/>
    <property type="molecule type" value="Genomic_DNA"/>
</dbReference>
<dbReference type="AlphaFoldDB" id="W4FQC7"/>
<organism evidence="1">
    <name type="scientific">Aphanomyces astaci</name>
    <name type="common">Crayfish plague agent</name>
    <dbReference type="NCBI Taxonomy" id="112090"/>
    <lineage>
        <taxon>Eukaryota</taxon>
        <taxon>Sar</taxon>
        <taxon>Stramenopiles</taxon>
        <taxon>Oomycota</taxon>
        <taxon>Saprolegniomycetes</taxon>
        <taxon>Saprolegniales</taxon>
        <taxon>Verrucalvaceae</taxon>
        <taxon>Aphanomyces</taxon>
    </lineage>
</organism>
<dbReference type="GeneID" id="20817098"/>
<accession>W4FQC7</accession>
<dbReference type="RefSeq" id="XP_009841399.1">
    <property type="nucleotide sequence ID" value="XM_009843097.1"/>
</dbReference>
<gene>
    <name evidence="1" type="ORF">H257_15102</name>
</gene>
<proteinExistence type="predicted"/>
<dbReference type="VEuPathDB" id="FungiDB:H257_15102"/>